<accession>A0A2X4PL83</accession>
<reference evidence="1 2" key="1">
    <citation type="submission" date="2018-06" db="EMBL/GenBank/DDBJ databases">
        <authorList>
            <consortium name="Pathogen Informatics"/>
            <person name="Doyle S."/>
        </authorList>
    </citation>
    <scope>NUCLEOTIDE SEQUENCE [LARGE SCALE GENOMIC DNA]</scope>
    <source>
        <strain evidence="1 2">NCTC12858</strain>
    </source>
</reference>
<dbReference type="AlphaFoldDB" id="A0A2X4PL83"/>
<dbReference type="EMBL" id="LS483447">
    <property type="protein sequence ID" value="SQH73550.1"/>
    <property type="molecule type" value="Genomic_DNA"/>
</dbReference>
<dbReference type="KEGG" id="pcre:NCTC12858_01411"/>
<dbReference type="Proteomes" id="UP000249300">
    <property type="component" value="Chromosome 1"/>
</dbReference>
<evidence type="ECO:0000313" key="1">
    <source>
        <dbReference type="EMBL" id="SQH73550.1"/>
    </source>
</evidence>
<proteinExistence type="predicted"/>
<evidence type="ECO:0000313" key="2">
    <source>
        <dbReference type="Proteomes" id="UP000249300"/>
    </source>
</evidence>
<keyword evidence="2" id="KW-1185">Reference proteome</keyword>
<protein>
    <submittedName>
        <fullName evidence="1">Uncharacterized protein</fullName>
    </submittedName>
</protein>
<name>A0A2X4PL83_9PORP</name>
<sequence>MQIWGRISPDNFPDMILAQKDVFFHHFYTIYVNHLLVFRA</sequence>
<organism evidence="1 2">
    <name type="scientific">Porphyromonas crevioricanis</name>
    <dbReference type="NCBI Taxonomy" id="393921"/>
    <lineage>
        <taxon>Bacteria</taxon>
        <taxon>Pseudomonadati</taxon>
        <taxon>Bacteroidota</taxon>
        <taxon>Bacteroidia</taxon>
        <taxon>Bacteroidales</taxon>
        <taxon>Porphyromonadaceae</taxon>
        <taxon>Porphyromonas</taxon>
    </lineage>
</organism>
<gene>
    <name evidence="1" type="ORF">NCTC12858_01411</name>
</gene>